<keyword evidence="4" id="KW-1185">Reference proteome</keyword>
<proteinExistence type="predicted"/>
<evidence type="ECO:0000259" key="2">
    <source>
        <dbReference type="PROSITE" id="PS51549"/>
    </source>
</evidence>
<dbReference type="OrthoDB" id="2448405at2759"/>
<feature type="domain" description="DM13" evidence="2">
    <location>
        <begin position="1"/>
        <end position="74"/>
    </location>
</feature>
<gene>
    <name evidence="3" type="ORF">SBAD_LOCUS2099</name>
</gene>
<dbReference type="PANTHER" id="PTHR24036">
    <property type="entry name" value="SKELETOR-RELATED"/>
    <property type="match status" value="1"/>
</dbReference>
<feature type="domain" description="DM13" evidence="2">
    <location>
        <begin position="91"/>
        <end position="203"/>
    </location>
</feature>
<sequence length="488" mass="54743">MQVEDLYFWIDSEAKLSASGSKVATLEFGEKPLPACKEQQVVLLLPPGMAITDFRTLGLWSPSKSVSYGYIRLPDHTNPPRAQFLPSGLKATLKGLRYNAGSGPMLVMDRRTVKIYGLRFDGNKAPDTYFFVGKGDEPRRGAGVKVPVRGKDTADSITSLSEAYTGDKDVVIELPADHDIYNIDWISLYCYRFAVNFAHVTVHNLSSHIPPYIPPKTDTNAFDAKQVEPWPVVTLLGRGRNTNFTFQLGPPGGQKGYQSYARVKSAPYVWYINGYMAPEIWLQRGVQYNFLINGGDNPSEEGEFNPLYISDDPYGGFDKLPEEDKKLITVYAGIDQNYKPLVRGNLKSAGRLCLWNYRNPAEDADAHATFRSFKQTLELVCDNGKSGYLTWTPDSKTPDVLYYQSYVNFNMGWKIMVTDEIPAELPDADEETYQYTEKKIIPPIKNRPSATSVEQLLKPDDNGSFRQQYAPLVVFVTVVLAETVKALL</sequence>
<dbReference type="InterPro" id="IPR019545">
    <property type="entry name" value="DM13_domain"/>
</dbReference>
<evidence type="ECO:0000256" key="1">
    <source>
        <dbReference type="ARBA" id="ARBA00022737"/>
    </source>
</evidence>
<reference evidence="5" key="1">
    <citation type="submission" date="2016-06" db="UniProtKB">
        <authorList>
            <consortium name="WormBaseParasite"/>
        </authorList>
    </citation>
    <scope>IDENTIFICATION</scope>
</reference>
<name>A0A183IEQ5_9BILA</name>
<dbReference type="PROSITE" id="PS51549">
    <property type="entry name" value="DM13"/>
    <property type="match status" value="2"/>
</dbReference>
<dbReference type="EMBL" id="UZAM01007085">
    <property type="protein sequence ID" value="VDO96523.1"/>
    <property type="molecule type" value="Genomic_DNA"/>
</dbReference>
<protein>
    <submittedName>
        <fullName evidence="5">Protein Skeletor</fullName>
    </submittedName>
</protein>
<dbReference type="Pfam" id="PF10517">
    <property type="entry name" value="DM13"/>
    <property type="match status" value="1"/>
</dbReference>
<evidence type="ECO:0000313" key="4">
    <source>
        <dbReference type="Proteomes" id="UP000270296"/>
    </source>
</evidence>
<evidence type="ECO:0000313" key="5">
    <source>
        <dbReference type="WBParaSite" id="SBAD_0000220201-mRNA-1"/>
    </source>
</evidence>
<dbReference type="SMART" id="SM00686">
    <property type="entry name" value="DM13"/>
    <property type="match status" value="1"/>
</dbReference>
<dbReference type="PANTHER" id="PTHR24036:SF5">
    <property type="entry name" value="THROMBOMODULIN"/>
    <property type="match status" value="1"/>
</dbReference>
<organism evidence="5">
    <name type="scientific">Soboliphyme baturini</name>
    <dbReference type="NCBI Taxonomy" id="241478"/>
    <lineage>
        <taxon>Eukaryota</taxon>
        <taxon>Metazoa</taxon>
        <taxon>Ecdysozoa</taxon>
        <taxon>Nematoda</taxon>
        <taxon>Enoplea</taxon>
        <taxon>Dorylaimia</taxon>
        <taxon>Dioctophymatida</taxon>
        <taxon>Dioctophymatoidea</taxon>
        <taxon>Soboliphymatidae</taxon>
        <taxon>Soboliphyme</taxon>
    </lineage>
</organism>
<dbReference type="InterPro" id="IPR057443">
    <property type="entry name" value="At5g54830-like"/>
</dbReference>
<accession>A0A183IEQ5</accession>
<reference evidence="3 4" key="2">
    <citation type="submission" date="2018-11" db="EMBL/GenBank/DDBJ databases">
        <authorList>
            <consortium name="Pathogen Informatics"/>
        </authorList>
    </citation>
    <scope>NUCLEOTIDE SEQUENCE [LARGE SCALE GENOMIC DNA]</scope>
</reference>
<evidence type="ECO:0000313" key="3">
    <source>
        <dbReference type="EMBL" id="VDO96523.1"/>
    </source>
</evidence>
<keyword evidence="1" id="KW-0677">Repeat</keyword>
<dbReference type="InterPro" id="IPR052126">
    <property type="entry name" value="Spindle_Org/Thrombomodulin"/>
</dbReference>
<dbReference type="Proteomes" id="UP000270296">
    <property type="component" value="Unassembled WGS sequence"/>
</dbReference>
<dbReference type="AlphaFoldDB" id="A0A183IEQ5"/>
<dbReference type="WBParaSite" id="SBAD_0000220201-mRNA-1">
    <property type="protein sequence ID" value="SBAD_0000220201-mRNA-1"/>
    <property type="gene ID" value="SBAD_0000220201"/>
</dbReference>
<dbReference type="Pfam" id="PF25489">
    <property type="entry name" value="At5g54830"/>
    <property type="match status" value="1"/>
</dbReference>